<name>A0AAE0G3Y8_9CHLO</name>
<evidence type="ECO:0000313" key="2">
    <source>
        <dbReference type="EMBL" id="KAK3271154.1"/>
    </source>
</evidence>
<accession>A0AAE0G3Y8</accession>
<evidence type="ECO:0008006" key="4">
    <source>
        <dbReference type="Google" id="ProtNLM"/>
    </source>
</evidence>
<evidence type="ECO:0000256" key="1">
    <source>
        <dbReference type="SAM" id="SignalP"/>
    </source>
</evidence>
<sequence length="189" mass="21470">MVFVAMALIALHLDYVYIKTKFTSGRLPTLSSREDEVCAHFDNITVPSVVVAETGAGIADNWRRQGELSCERLNKKAECPIRHKRGQESKIYFRHKQSEQEDFFKWQPDVKEITMKKEYQKHGKLPVPDKASIVADSDQHLGRDGTPGLLYLFDHYGELGMELAALRATYPTHHRLRGMFCGPHPLGGC</sequence>
<proteinExistence type="predicted"/>
<reference evidence="2 3" key="1">
    <citation type="journal article" date="2015" name="Genome Biol. Evol.">
        <title>Comparative Genomics of a Bacterivorous Green Alga Reveals Evolutionary Causalities and Consequences of Phago-Mixotrophic Mode of Nutrition.</title>
        <authorList>
            <person name="Burns J.A."/>
            <person name="Paasch A."/>
            <person name="Narechania A."/>
            <person name="Kim E."/>
        </authorList>
    </citation>
    <scope>NUCLEOTIDE SEQUENCE [LARGE SCALE GENOMIC DNA]</scope>
    <source>
        <strain evidence="2 3">PLY_AMNH</strain>
    </source>
</reference>
<dbReference type="EMBL" id="LGRX02009972">
    <property type="protein sequence ID" value="KAK3271154.1"/>
    <property type="molecule type" value="Genomic_DNA"/>
</dbReference>
<keyword evidence="3" id="KW-1185">Reference proteome</keyword>
<dbReference type="Proteomes" id="UP001190700">
    <property type="component" value="Unassembled WGS sequence"/>
</dbReference>
<protein>
    <recommendedName>
        <fullName evidence="4">Methyltransferase</fullName>
    </recommendedName>
</protein>
<organism evidence="2 3">
    <name type="scientific">Cymbomonas tetramitiformis</name>
    <dbReference type="NCBI Taxonomy" id="36881"/>
    <lineage>
        <taxon>Eukaryota</taxon>
        <taxon>Viridiplantae</taxon>
        <taxon>Chlorophyta</taxon>
        <taxon>Pyramimonadophyceae</taxon>
        <taxon>Pyramimonadales</taxon>
        <taxon>Pyramimonadaceae</taxon>
        <taxon>Cymbomonas</taxon>
    </lineage>
</organism>
<keyword evidence="1" id="KW-0732">Signal</keyword>
<gene>
    <name evidence="2" type="ORF">CYMTET_20479</name>
</gene>
<evidence type="ECO:0000313" key="3">
    <source>
        <dbReference type="Proteomes" id="UP001190700"/>
    </source>
</evidence>
<comment type="caution">
    <text evidence="2">The sequence shown here is derived from an EMBL/GenBank/DDBJ whole genome shotgun (WGS) entry which is preliminary data.</text>
</comment>
<feature type="chain" id="PRO_5041914610" description="Methyltransferase" evidence="1">
    <location>
        <begin position="19"/>
        <end position="189"/>
    </location>
</feature>
<feature type="signal peptide" evidence="1">
    <location>
        <begin position="1"/>
        <end position="18"/>
    </location>
</feature>
<dbReference type="AlphaFoldDB" id="A0AAE0G3Y8"/>